<dbReference type="Pfam" id="PF00263">
    <property type="entry name" value="Secretin"/>
    <property type="match status" value="1"/>
</dbReference>
<proteinExistence type="inferred from homology"/>
<keyword evidence="3" id="KW-0472">Membrane</keyword>
<dbReference type="SUPFAM" id="SSF48452">
    <property type="entry name" value="TPR-like"/>
    <property type="match status" value="1"/>
</dbReference>
<dbReference type="InterPro" id="IPR011990">
    <property type="entry name" value="TPR-like_helical_dom_sf"/>
</dbReference>
<evidence type="ECO:0000256" key="3">
    <source>
        <dbReference type="ARBA" id="ARBA00023136"/>
    </source>
</evidence>
<feature type="chain" id="PRO_5037067137" description="Type II/III secretion system secretin-like domain-containing protein" evidence="6">
    <location>
        <begin position="19"/>
        <end position="615"/>
    </location>
</feature>
<evidence type="ECO:0000256" key="5">
    <source>
        <dbReference type="RuleBase" id="RU004003"/>
    </source>
</evidence>
<evidence type="ECO:0000256" key="2">
    <source>
        <dbReference type="ARBA" id="ARBA00022729"/>
    </source>
</evidence>
<evidence type="ECO:0000313" key="9">
    <source>
        <dbReference type="Proteomes" id="UP000779809"/>
    </source>
</evidence>
<comment type="subcellular location">
    <subcellularLocation>
        <location evidence="1">Membrane</location>
    </subcellularLocation>
</comment>
<feature type="repeat" description="TPR" evidence="4">
    <location>
        <begin position="95"/>
        <end position="128"/>
    </location>
</feature>
<feature type="signal peptide" evidence="6">
    <location>
        <begin position="1"/>
        <end position="18"/>
    </location>
</feature>
<dbReference type="PANTHER" id="PTHR30332">
    <property type="entry name" value="PROBABLE GENERAL SECRETION PATHWAY PROTEIN D"/>
    <property type="match status" value="1"/>
</dbReference>
<dbReference type="GO" id="GO:0015627">
    <property type="term" value="C:type II protein secretion system complex"/>
    <property type="evidence" value="ECO:0007669"/>
    <property type="project" value="TreeGrafter"/>
</dbReference>
<dbReference type="InterPro" id="IPR050810">
    <property type="entry name" value="Bact_Secretion_Sys_Channel"/>
</dbReference>
<evidence type="ECO:0000259" key="7">
    <source>
        <dbReference type="Pfam" id="PF00263"/>
    </source>
</evidence>
<keyword evidence="4" id="KW-0802">TPR repeat</keyword>
<dbReference type="Gene3D" id="1.25.40.10">
    <property type="entry name" value="Tetratricopeptide repeat domain"/>
    <property type="match status" value="1"/>
</dbReference>
<feature type="domain" description="Type II/III secretion system secretin-like" evidence="7">
    <location>
        <begin position="424"/>
        <end position="595"/>
    </location>
</feature>
<dbReference type="GO" id="GO:0009306">
    <property type="term" value="P:protein secretion"/>
    <property type="evidence" value="ECO:0007669"/>
    <property type="project" value="InterPro"/>
</dbReference>
<organism evidence="8 9">
    <name type="scientific">Candidatus Korobacter versatilis</name>
    <dbReference type="NCBI Taxonomy" id="658062"/>
    <lineage>
        <taxon>Bacteria</taxon>
        <taxon>Pseudomonadati</taxon>
        <taxon>Acidobacteriota</taxon>
        <taxon>Terriglobia</taxon>
        <taxon>Terriglobales</taxon>
        <taxon>Candidatus Korobacteraceae</taxon>
        <taxon>Candidatus Korobacter</taxon>
    </lineage>
</organism>
<keyword evidence="2 6" id="KW-0732">Signal</keyword>
<dbReference type="Proteomes" id="UP000779809">
    <property type="component" value="Unassembled WGS sequence"/>
</dbReference>
<dbReference type="InterPro" id="IPR004846">
    <property type="entry name" value="T2SS/T3SS_dom"/>
</dbReference>
<dbReference type="PANTHER" id="PTHR30332:SF24">
    <property type="entry name" value="SECRETIN GSPD-RELATED"/>
    <property type="match status" value="1"/>
</dbReference>
<dbReference type="EMBL" id="JACPNR010000004">
    <property type="protein sequence ID" value="MBI2677483.1"/>
    <property type="molecule type" value="Genomic_DNA"/>
</dbReference>
<gene>
    <name evidence="8" type="ORF">HYX28_01735</name>
</gene>
<dbReference type="GO" id="GO:0016020">
    <property type="term" value="C:membrane"/>
    <property type="evidence" value="ECO:0007669"/>
    <property type="project" value="UniProtKB-SubCell"/>
</dbReference>
<evidence type="ECO:0000256" key="6">
    <source>
        <dbReference type="SAM" id="SignalP"/>
    </source>
</evidence>
<dbReference type="PROSITE" id="PS50005">
    <property type="entry name" value="TPR"/>
    <property type="match status" value="1"/>
</dbReference>
<reference evidence="8" key="1">
    <citation type="submission" date="2020-07" db="EMBL/GenBank/DDBJ databases">
        <title>Huge and variable diversity of episymbiotic CPR bacteria and DPANN archaea in groundwater ecosystems.</title>
        <authorList>
            <person name="He C.Y."/>
            <person name="Keren R."/>
            <person name="Whittaker M."/>
            <person name="Farag I.F."/>
            <person name="Doudna J."/>
            <person name="Cate J.H.D."/>
            <person name="Banfield J.F."/>
        </authorList>
    </citation>
    <scope>NUCLEOTIDE SEQUENCE</scope>
    <source>
        <strain evidence="8">NC_groundwater_580_Pr5_B-0.1um_64_19</strain>
    </source>
</reference>
<dbReference type="InterPro" id="IPR019734">
    <property type="entry name" value="TPR_rpt"/>
</dbReference>
<evidence type="ECO:0000313" key="8">
    <source>
        <dbReference type="EMBL" id="MBI2677483.1"/>
    </source>
</evidence>
<comment type="caution">
    <text evidence="8">The sequence shown here is derived from an EMBL/GenBank/DDBJ whole genome shotgun (WGS) entry which is preliminary data.</text>
</comment>
<name>A0A932A694_9BACT</name>
<accession>A0A932A694</accession>
<evidence type="ECO:0000256" key="4">
    <source>
        <dbReference type="PROSITE-ProRule" id="PRU00339"/>
    </source>
</evidence>
<sequence>MTLHSAIAVLVLGTLALAGDPPAPVCASGEFAAISGCTPSASDLAEASRAFKQGLRFEDQGKLEQAFGSFELAQKLVPVHPEYTSAREIVRQRMVMKHLERGNRYLADKRQVESLAEFRSAVELDPTNEFAQQRLRDALGDDAPRIAASLRLVEDSGETELAPQSGTRDFHFRGDTRGLIEEIARKFSVAVSFDSSFSARSVRFDVEGADFGVAMSTAMRLSKAFWVPLSSSEMLVAAESQENRRQFERMSVRTYYVSGVNSAEEMNQIAGIFRSLFDIRFVSLHPAHSLIQVRGPKVSLDAANRLIEQAAQRRPQVMLEIKAYEIDRNLLRDMGVALPLQFRIFNIPAAALALQQSPDIQQLINQLIASGGINQANSADIAALLAALQGQQGGIFSQPFATFGGGATLMGIGVPPITLTLNRNESESKVLQHMTLRAADGSPATFMIGTRYPILNATFSPIFNTPAIAQVIQNNSFRAPFPSFTYVDLGITLKATPQVHGSKDVSLALEASIKGLGGTSLNGIPILTNREYNGSVRLQEGESAMILGYVTAAETKSVGGLPGFSLIPGLSMLTSSHHKERQESEIMLMITPHILSPGDTLSGPEVWLAPAGKAQ</sequence>
<dbReference type="AlphaFoldDB" id="A0A932A694"/>
<protein>
    <recommendedName>
        <fullName evidence="7">Type II/III secretion system secretin-like domain-containing protein</fullName>
    </recommendedName>
</protein>
<comment type="similarity">
    <text evidence="5">Belongs to the bacterial secretin family.</text>
</comment>
<evidence type="ECO:0000256" key="1">
    <source>
        <dbReference type="ARBA" id="ARBA00004370"/>
    </source>
</evidence>